<comment type="caution">
    <text evidence="2">The sequence shown here is derived from an EMBL/GenBank/DDBJ whole genome shotgun (WGS) entry which is preliminary data.</text>
</comment>
<organism evidence="2 3">
    <name type="scientific">Trichogramma kaykai</name>
    <dbReference type="NCBI Taxonomy" id="54128"/>
    <lineage>
        <taxon>Eukaryota</taxon>
        <taxon>Metazoa</taxon>
        <taxon>Ecdysozoa</taxon>
        <taxon>Arthropoda</taxon>
        <taxon>Hexapoda</taxon>
        <taxon>Insecta</taxon>
        <taxon>Pterygota</taxon>
        <taxon>Neoptera</taxon>
        <taxon>Endopterygota</taxon>
        <taxon>Hymenoptera</taxon>
        <taxon>Apocrita</taxon>
        <taxon>Proctotrupomorpha</taxon>
        <taxon>Chalcidoidea</taxon>
        <taxon>Trichogrammatidae</taxon>
        <taxon>Trichogramma</taxon>
    </lineage>
</organism>
<evidence type="ECO:0000313" key="3">
    <source>
        <dbReference type="Proteomes" id="UP001627154"/>
    </source>
</evidence>
<dbReference type="AlphaFoldDB" id="A0ABD2WSG1"/>
<protein>
    <submittedName>
        <fullName evidence="2">Uncharacterized protein</fullName>
    </submittedName>
</protein>
<feature type="region of interest" description="Disordered" evidence="1">
    <location>
        <begin position="69"/>
        <end position="102"/>
    </location>
</feature>
<proteinExistence type="predicted"/>
<sequence length="102" mass="11221">MRHVGGLDRRHGAVGPYIATTYLGWQGIFDGFGAMSCCTSLAIFLCVHDSPVELSRTSAEERDFIEAEKTTIKPESVPKQSQAAEEDVAKQEEVKIDVRPIP</sequence>
<feature type="compositionally biased region" description="Basic and acidic residues" evidence="1">
    <location>
        <begin position="87"/>
        <end position="102"/>
    </location>
</feature>
<evidence type="ECO:0000256" key="1">
    <source>
        <dbReference type="SAM" id="MobiDB-lite"/>
    </source>
</evidence>
<keyword evidence="3" id="KW-1185">Reference proteome</keyword>
<evidence type="ECO:0000313" key="2">
    <source>
        <dbReference type="EMBL" id="KAL3395685.1"/>
    </source>
</evidence>
<dbReference type="Proteomes" id="UP001627154">
    <property type="component" value="Unassembled WGS sequence"/>
</dbReference>
<dbReference type="SUPFAM" id="SSF103473">
    <property type="entry name" value="MFS general substrate transporter"/>
    <property type="match status" value="1"/>
</dbReference>
<accession>A0ABD2WSG1</accession>
<reference evidence="2 3" key="1">
    <citation type="journal article" date="2024" name="bioRxiv">
        <title>A reference genome for Trichogramma kaykai: A tiny desert-dwelling parasitoid wasp with competing sex-ratio distorters.</title>
        <authorList>
            <person name="Culotta J."/>
            <person name="Lindsey A.R."/>
        </authorList>
    </citation>
    <scope>NUCLEOTIDE SEQUENCE [LARGE SCALE GENOMIC DNA]</scope>
    <source>
        <strain evidence="2 3">KSX58</strain>
    </source>
</reference>
<dbReference type="EMBL" id="JBJJXI010000078">
    <property type="protein sequence ID" value="KAL3395685.1"/>
    <property type="molecule type" value="Genomic_DNA"/>
</dbReference>
<gene>
    <name evidence="2" type="ORF">TKK_010223</name>
</gene>
<dbReference type="InterPro" id="IPR036259">
    <property type="entry name" value="MFS_trans_sf"/>
</dbReference>
<name>A0ABD2WSG1_9HYME</name>